<protein>
    <submittedName>
        <fullName evidence="6">ABC transporter substrate-binding protein</fullName>
    </submittedName>
</protein>
<dbReference type="GO" id="GO:1904680">
    <property type="term" value="F:peptide transmembrane transporter activity"/>
    <property type="evidence" value="ECO:0007669"/>
    <property type="project" value="TreeGrafter"/>
</dbReference>
<keyword evidence="2" id="KW-0813">Transport</keyword>
<feature type="region of interest" description="Disordered" evidence="4">
    <location>
        <begin position="126"/>
        <end position="145"/>
    </location>
</feature>
<evidence type="ECO:0000256" key="1">
    <source>
        <dbReference type="ARBA" id="ARBA00005695"/>
    </source>
</evidence>
<dbReference type="CDD" id="cd00995">
    <property type="entry name" value="PBP2_NikA_DppA_OppA_like"/>
    <property type="match status" value="1"/>
</dbReference>
<comment type="similarity">
    <text evidence="1">Belongs to the bacterial solute-binding protein 5 family.</text>
</comment>
<dbReference type="GeneID" id="73291241"/>
<dbReference type="PANTHER" id="PTHR30290:SF9">
    <property type="entry name" value="OLIGOPEPTIDE-BINDING PROTEIN APPA"/>
    <property type="match status" value="1"/>
</dbReference>
<evidence type="ECO:0000256" key="3">
    <source>
        <dbReference type="ARBA" id="ARBA00022729"/>
    </source>
</evidence>
<dbReference type="RefSeq" id="WP_254157034.1">
    <property type="nucleotide sequence ID" value="NZ_CP100355.1"/>
</dbReference>
<dbReference type="InterPro" id="IPR006311">
    <property type="entry name" value="TAT_signal"/>
</dbReference>
<evidence type="ECO:0000313" key="6">
    <source>
        <dbReference type="EMBL" id="UTF52939.1"/>
    </source>
</evidence>
<dbReference type="KEGG" id="sawl:NGM29_14305"/>
<dbReference type="Gene3D" id="3.40.190.10">
    <property type="entry name" value="Periplasmic binding protein-like II"/>
    <property type="match status" value="1"/>
</dbReference>
<dbReference type="AlphaFoldDB" id="A0A9E7N9G3"/>
<sequence>MPNDNGVSRRSFLKATSAGAATAAVAGCFGGDEGNGDGNGDGNGNGNESGNGNGNGNGDGDLSNVEKAQQAWERAQDNPAPEDEETRMEAYLEMEEAIRDDMILLPLYHGLTERFWYDTVEVEPTGSLGSHRQQHNETTTEDGTLNLINSGVSSLDPIQSTDTASGVIINQVYENLVHYPNGVPEVENQLVEEVNVSDDLLTYTFTIKEAQFHDGSELTASDFVYAWRRLAESTASERANFLVEPGFLAVEHETEGEGEEATIVPDSLGVEAVDDRTIEMRITEPQPSTLDILTYDSFAAMPEGLVGDIEGYDGEYSQEQISQEVMVGCGPFQFDMWEGGTEVQVTAFDNYHGSGPELDAIHWQIIEDDEAIRTYYNERNADIFGIPTPFYDQDKIEAEEDDMGRQIGTYGELENGDTVNYLGVSEMSTFYFAFNARYADKAVRQAIAYVTDHEELINQVFAGRGVEAFSFTPPGIFPGGNEAYQTFVEEWPYTPNETDREGAQQVLEEAGFTPDEPAELTLTTYESEVFNEAATITRDKVADLGIELELEQSEFNTLISRGEDGELQFYSLGWIWSYPSIAYGLFGFEPENTNTEKIPEDADGYYLDWQVEMESEE</sequence>
<feature type="compositionally biased region" description="Gly residues" evidence="4">
    <location>
        <begin position="28"/>
        <end position="59"/>
    </location>
</feature>
<accession>A0A9E7N9G3</accession>
<feature type="region of interest" description="Disordered" evidence="4">
    <location>
        <begin position="26"/>
        <end position="63"/>
    </location>
</feature>
<dbReference type="GO" id="GO:0015833">
    <property type="term" value="P:peptide transport"/>
    <property type="evidence" value="ECO:0007669"/>
    <property type="project" value="TreeGrafter"/>
</dbReference>
<evidence type="ECO:0000259" key="5">
    <source>
        <dbReference type="Pfam" id="PF00496"/>
    </source>
</evidence>
<dbReference type="Gene3D" id="3.10.105.10">
    <property type="entry name" value="Dipeptide-binding Protein, Domain 3"/>
    <property type="match status" value="1"/>
</dbReference>
<feature type="domain" description="Solute-binding protein family 5" evidence="5">
    <location>
        <begin position="185"/>
        <end position="586"/>
    </location>
</feature>
<dbReference type="InterPro" id="IPR039424">
    <property type="entry name" value="SBP_5"/>
</dbReference>
<dbReference type="Proteomes" id="UP001056855">
    <property type="component" value="Chromosome"/>
</dbReference>
<keyword evidence="3" id="KW-0732">Signal</keyword>
<dbReference type="EMBL" id="CP100355">
    <property type="protein sequence ID" value="UTF52939.1"/>
    <property type="molecule type" value="Genomic_DNA"/>
</dbReference>
<dbReference type="InterPro" id="IPR019546">
    <property type="entry name" value="TAT_signal_bac_arc"/>
</dbReference>
<proteinExistence type="inferred from homology"/>
<reference evidence="6" key="1">
    <citation type="submission" date="2022-06" db="EMBL/GenBank/DDBJ databases">
        <title>Diverse halophilic archaea isolated from saline environments.</title>
        <authorList>
            <person name="Cui H.-L."/>
        </authorList>
    </citation>
    <scope>NUCLEOTIDE SEQUENCE</scope>
    <source>
        <strain evidence="6">WLHS1</strain>
    </source>
</reference>
<dbReference type="PANTHER" id="PTHR30290">
    <property type="entry name" value="PERIPLASMIC BINDING COMPONENT OF ABC TRANSPORTER"/>
    <property type="match status" value="1"/>
</dbReference>
<dbReference type="NCBIfam" id="TIGR01409">
    <property type="entry name" value="TAT_signal_seq"/>
    <property type="match status" value="1"/>
</dbReference>
<dbReference type="Pfam" id="PF00496">
    <property type="entry name" value="SBP_bac_5"/>
    <property type="match status" value="1"/>
</dbReference>
<evidence type="ECO:0000313" key="7">
    <source>
        <dbReference type="Proteomes" id="UP001056855"/>
    </source>
</evidence>
<name>A0A9E7N9G3_9EURY</name>
<keyword evidence="7" id="KW-1185">Reference proteome</keyword>
<gene>
    <name evidence="6" type="ORF">NGM29_14305</name>
</gene>
<evidence type="ECO:0000256" key="4">
    <source>
        <dbReference type="SAM" id="MobiDB-lite"/>
    </source>
</evidence>
<dbReference type="PROSITE" id="PS51318">
    <property type="entry name" value="TAT"/>
    <property type="match status" value="1"/>
</dbReference>
<organism evidence="6 7">
    <name type="scientific">Natronosalvus rutilus</name>
    <dbReference type="NCBI Taxonomy" id="2953753"/>
    <lineage>
        <taxon>Archaea</taxon>
        <taxon>Methanobacteriati</taxon>
        <taxon>Methanobacteriota</taxon>
        <taxon>Stenosarchaea group</taxon>
        <taxon>Halobacteria</taxon>
        <taxon>Halobacteriales</taxon>
        <taxon>Natrialbaceae</taxon>
        <taxon>Natronosalvus</taxon>
    </lineage>
</organism>
<dbReference type="SUPFAM" id="SSF53850">
    <property type="entry name" value="Periplasmic binding protein-like II"/>
    <property type="match status" value="1"/>
</dbReference>
<dbReference type="InterPro" id="IPR000914">
    <property type="entry name" value="SBP_5_dom"/>
</dbReference>
<evidence type="ECO:0000256" key="2">
    <source>
        <dbReference type="ARBA" id="ARBA00022448"/>
    </source>
</evidence>